<dbReference type="GO" id="GO:0009231">
    <property type="term" value="P:riboflavin biosynthetic process"/>
    <property type="evidence" value="ECO:0007669"/>
    <property type="project" value="InterPro"/>
</dbReference>
<evidence type="ECO:0000313" key="3">
    <source>
        <dbReference type="Proteomes" id="UP000542813"/>
    </source>
</evidence>
<dbReference type="RefSeq" id="WP_184819720.1">
    <property type="nucleotide sequence ID" value="NZ_JACHMM010000001.1"/>
</dbReference>
<protein>
    <submittedName>
        <fullName evidence="2">Dihydrofolate reductase</fullName>
    </submittedName>
</protein>
<dbReference type="Gene3D" id="3.40.430.10">
    <property type="entry name" value="Dihydrofolate Reductase, subunit A"/>
    <property type="match status" value="1"/>
</dbReference>
<feature type="domain" description="Bacterial bifunctional deaminase-reductase C-terminal" evidence="1">
    <location>
        <begin position="5"/>
        <end position="184"/>
    </location>
</feature>
<name>A0A7W9GMB9_9ACTN</name>
<dbReference type="InterPro" id="IPR050765">
    <property type="entry name" value="Riboflavin_Biosynth_HTPR"/>
</dbReference>
<proteinExistence type="predicted"/>
<dbReference type="InterPro" id="IPR002734">
    <property type="entry name" value="RibDG_C"/>
</dbReference>
<evidence type="ECO:0000313" key="2">
    <source>
        <dbReference type="EMBL" id="MBB5786322.1"/>
    </source>
</evidence>
<dbReference type="AlphaFoldDB" id="A0A7W9GMB9"/>
<dbReference type="SUPFAM" id="SSF53597">
    <property type="entry name" value="Dihydrofolate reductase-like"/>
    <property type="match status" value="1"/>
</dbReference>
<reference evidence="2 3" key="1">
    <citation type="submission" date="2020-08" db="EMBL/GenBank/DDBJ databases">
        <title>Sequencing the genomes of 1000 actinobacteria strains.</title>
        <authorList>
            <person name="Klenk H.-P."/>
        </authorList>
    </citation>
    <scope>NUCLEOTIDE SEQUENCE [LARGE SCALE GENOMIC DNA]</scope>
    <source>
        <strain evidence="2 3">DSM 102122</strain>
    </source>
</reference>
<dbReference type="Pfam" id="PF01872">
    <property type="entry name" value="RibD_C"/>
    <property type="match status" value="1"/>
</dbReference>
<dbReference type="PANTHER" id="PTHR38011:SF2">
    <property type="entry name" value="BIFUNCTIONAL DEAMINASE-REDUCTASE DOMAIN PROTEIN"/>
    <property type="match status" value="1"/>
</dbReference>
<comment type="caution">
    <text evidence="2">The sequence shown here is derived from an EMBL/GenBank/DDBJ whole genome shotgun (WGS) entry which is preliminary data.</text>
</comment>
<organism evidence="2 3">
    <name type="scientific">Jiangella mangrovi</name>
    <dbReference type="NCBI Taxonomy" id="1524084"/>
    <lineage>
        <taxon>Bacteria</taxon>
        <taxon>Bacillati</taxon>
        <taxon>Actinomycetota</taxon>
        <taxon>Actinomycetes</taxon>
        <taxon>Jiangellales</taxon>
        <taxon>Jiangellaceae</taxon>
        <taxon>Jiangella</taxon>
    </lineage>
</organism>
<dbReference type="GO" id="GO:0008703">
    <property type="term" value="F:5-amino-6-(5-phosphoribosylamino)uracil reductase activity"/>
    <property type="evidence" value="ECO:0007669"/>
    <property type="project" value="InterPro"/>
</dbReference>
<evidence type="ECO:0000259" key="1">
    <source>
        <dbReference type="Pfam" id="PF01872"/>
    </source>
</evidence>
<gene>
    <name evidence="2" type="ORF">HD601_000897</name>
</gene>
<keyword evidence="3" id="KW-1185">Reference proteome</keyword>
<accession>A0A7W9GMB9</accession>
<dbReference type="EMBL" id="JACHMM010000001">
    <property type="protein sequence ID" value="MBB5786322.1"/>
    <property type="molecule type" value="Genomic_DNA"/>
</dbReference>
<dbReference type="Proteomes" id="UP000542813">
    <property type="component" value="Unassembled WGS sequence"/>
</dbReference>
<dbReference type="PANTHER" id="PTHR38011">
    <property type="entry name" value="DIHYDROFOLATE REDUCTASE FAMILY PROTEIN (AFU_ORTHOLOGUE AFUA_8G06820)"/>
    <property type="match status" value="1"/>
</dbReference>
<dbReference type="InterPro" id="IPR024072">
    <property type="entry name" value="DHFR-like_dom_sf"/>
</dbReference>
<sequence>MGRIIVIENVTLDGVMQAPAAPEEDTRGDFRYGGWGAPYSDEVAMREMGEGMAQGGPLLFGRLTYQQFEGFWPKQTDGNPFTPVLDAATKYVASTTLTEPLSWENSVLVGPGELAALKEREPRDIGVLGSGELVQSLLREDLVDQFLLSIHPLVLGEGTRLFRDGAQLAPFRLVKSVPTTTGVIIATYDRIR</sequence>